<evidence type="ECO:0000256" key="2">
    <source>
        <dbReference type="SAM" id="MobiDB-lite"/>
    </source>
</evidence>
<evidence type="ECO:0000313" key="5">
    <source>
        <dbReference type="EMBL" id="MCG6504649.1"/>
    </source>
</evidence>
<dbReference type="SUPFAM" id="SSF51261">
    <property type="entry name" value="Duplicated hybrid motif"/>
    <property type="match status" value="1"/>
</dbReference>
<dbReference type="CDD" id="cd12797">
    <property type="entry name" value="M23_peptidase"/>
    <property type="match status" value="1"/>
</dbReference>
<dbReference type="PANTHER" id="PTHR21666">
    <property type="entry name" value="PEPTIDASE-RELATED"/>
    <property type="match status" value="1"/>
</dbReference>
<feature type="compositionally biased region" description="Basic and acidic residues" evidence="2">
    <location>
        <begin position="239"/>
        <end position="258"/>
    </location>
</feature>
<evidence type="ECO:0000256" key="3">
    <source>
        <dbReference type="SAM" id="SignalP"/>
    </source>
</evidence>
<feature type="compositionally biased region" description="Basic and acidic residues" evidence="2">
    <location>
        <begin position="280"/>
        <end position="289"/>
    </location>
</feature>
<feature type="region of interest" description="Disordered" evidence="2">
    <location>
        <begin position="239"/>
        <end position="334"/>
    </location>
</feature>
<protein>
    <submittedName>
        <fullName evidence="5">Peptidoglycan DD-metalloendopeptidase family protein</fullName>
    </submittedName>
</protein>
<sequence>MKNRFRLLLLAAVFACTAAHAENESERLDSVQQAIGRAQQELQQKENARRRADAALQRAKLRLQQLKRELEAITRRQNAAWSSLQKLQTDLESLKTDIAATKAQVARLINGNYRNRQSHALVLFLKNADAAQKSRFLRYSRHISQANDKVLQRLAEQQRELNRQETAVNAELARLEKLAAASRSKLKQLGQEESKAQSDSRRLSADIDKQNRRLAGLRQDEKRLNQIVAQIAAREAAQRKAEAAQREKAARAKAEQAAKKPAAKTPPPAAKNPAGSQNAGKRDQQRERSTLTAEDLALDENSARTEPSRDNTTSDQARPAAKAPEGSGFGRKQGALLRPVSAGVSGRFGSARPSGGVWRGLFFAADHAAVRSVAAGRVEYAADLRGYGNTVIISHGDGYLSVYGGLSSLAVGNGSSVAAGQSIGSSGTLPSGEQGLYFELRYRGRTINPQSWLR</sequence>
<evidence type="ECO:0000256" key="1">
    <source>
        <dbReference type="SAM" id="Coils"/>
    </source>
</evidence>
<feature type="compositionally biased region" description="Basic and acidic residues" evidence="2">
    <location>
        <begin position="190"/>
        <end position="207"/>
    </location>
</feature>
<organism evidence="5 6">
    <name type="scientific">Kingella pumchi</name>
    <dbReference type="NCBI Taxonomy" id="2779506"/>
    <lineage>
        <taxon>Bacteria</taxon>
        <taxon>Pseudomonadati</taxon>
        <taxon>Pseudomonadota</taxon>
        <taxon>Betaproteobacteria</taxon>
        <taxon>Neisseriales</taxon>
        <taxon>Neisseriaceae</taxon>
        <taxon>Kingella</taxon>
    </lineage>
</organism>
<keyword evidence="3" id="KW-0732">Signal</keyword>
<name>A0ABS9NPC5_9NEIS</name>
<accession>A0ABS9NPC5</accession>
<dbReference type="InterPro" id="IPR050570">
    <property type="entry name" value="Cell_wall_metabolism_enzyme"/>
</dbReference>
<comment type="caution">
    <text evidence="5">The sequence shown here is derived from an EMBL/GenBank/DDBJ whole genome shotgun (WGS) entry which is preliminary data.</text>
</comment>
<dbReference type="Gene3D" id="2.70.70.10">
    <property type="entry name" value="Glucose Permease (Domain IIA)"/>
    <property type="match status" value="1"/>
</dbReference>
<dbReference type="PANTHER" id="PTHR21666:SF291">
    <property type="entry name" value="STAGE II SPORULATION PROTEIN Q"/>
    <property type="match status" value="1"/>
</dbReference>
<evidence type="ECO:0000259" key="4">
    <source>
        <dbReference type="Pfam" id="PF01551"/>
    </source>
</evidence>
<evidence type="ECO:0000313" key="6">
    <source>
        <dbReference type="Proteomes" id="UP001298424"/>
    </source>
</evidence>
<feature type="coiled-coil region" evidence="1">
    <location>
        <begin position="21"/>
        <end position="104"/>
    </location>
</feature>
<keyword evidence="1" id="KW-0175">Coiled coil</keyword>
<reference evidence="5 6" key="1">
    <citation type="submission" date="2022-02" db="EMBL/GenBank/DDBJ databases">
        <title>Genome sequence data of Kingella unionensis sp. nov. strain CICC 24913 (CCUG 75125).</title>
        <authorList>
            <person name="Xiao M."/>
        </authorList>
    </citation>
    <scope>NUCLEOTIDE SEQUENCE [LARGE SCALE GENOMIC DNA]</scope>
    <source>
        <strain evidence="5 6">CICC 24913</strain>
    </source>
</reference>
<feature type="signal peptide" evidence="3">
    <location>
        <begin position="1"/>
        <end position="21"/>
    </location>
</feature>
<dbReference type="InterPro" id="IPR016047">
    <property type="entry name" value="M23ase_b-sheet_dom"/>
</dbReference>
<dbReference type="InterPro" id="IPR011055">
    <property type="entry name" value="Dup_hybrid_motif"/>
</dbReference>
<dbReference type="Pfam" id="PF01551">
    <property type="entry name" value="Peptidase_M23"/>
    <property type="match status" value="1"/>
</dbReference>
<proteinExistence type="predicted"/>
<dbReference type="SUPFAM" id="SSF57997">
    <property type="entry name" value="Tropomyosin"/>
    <property type="match status" value="1"/>
</dbReference>
<feature type="region of interest" description="Disordered" evidence="2">
    <location>
        <begin position="185"/>
        <end position="207"/>
    </location>
</feature>
<gene>
    <name evidence="5" type="ORF">MB824_09085</name>
</gene>
<dbReference type="Proteomes" id="UP001298424">
    <property type="component" value="Unassembled WGS sequence"/>
</dbReference>
<feature type="domain" description="M23ase beta-sheet core" evidence="4">
    <location>
        <begin position="358"/>
        <end position="449"/>
    </location>
</feature>
<dbReference type="Gene3D" id="6.10.250.3150">
    <property type="match status" value="1"/>
</dbReference>
<dbReference type="EMBL" id="JAKOOW010000033">
    <property type="protein sequence ID" value="MCG6504649.1"/>
    <property type="molecule type" value="Genomic_DNA"/>
</dbReference>
<feature type="chain" id="PRO_5047292640" evidence="3">
    <location>
        <begin position="22"/>
        <end position="454"/>
    </location>
</feature>
<dbReference type="RefSeq" id="WP_238748166.1">
    <property type="nucleotide sequence ID" value="NZ_JAKOOW010000033.1"/>
</dbReference>
<keyword evidence="6" id="KW-1185">Reference proteome</keyword>